<organism evidence="3 4">
    <name type="scientific">Oryzomonas rubra</name>
    <dbReference type="NCBI Taxonomy" id="2509454"/>
    <lineage>
        <taxon>Bacteria</taxon>
        <taxon>Pseudomonadati</taxon>
        <taxon>Thermodesulfobacteriota</taxon>
        <taxon>Desulfuromonadia</taxon>
        <taxon>Geobacterales</taxon>
        <taxon>Geobacteraceae</taxon>
        <taxon>Oryzomonas</taxon>
    </lineage>
</organism>
<evidence type="ECO:0000313" key="3">
    <source>
        <dbReference type="EMBL" id="KAA0888837.1"/>
    </source>
</evidence>
<reference evidence="3 4" key="1">
    <citation type="submission" date="2019-04" db="EMBL/GenBank/DDBJ databases">
        <title>Geobacter ruber sp. nov., ferric-reducing bacteria isolated from paddy soil.</title>
        <authorList>
            <person name="Xu Z."/>
            <person name="Masuda Y."/>
            <person name="Itoh H."/>
            <person name="Senoo K."/>
        </authorList>
    </citation>
    <scope>NUCLEOTIDE SEQUENCE [LARGE SCALE GENOMIC DNA]</scope>
    <source>
        <strain evidence="3 4">Red88</strain>
    </source>
</reference>
<feature type="transmembrane region" description="Helical" evidence="2">
    <location>
        <begin position="12"/>
        <end position="28"/>
    </location>
</feature>
<evidence type="ECO:0000313" key="4">
    <source>
        <dbReference type="Proteomes" id="UP000324298"/>
    </source>
</evidence>
<dbReference type="InterPro" id="IPR007446">
    <property type="entry name" value="PilP"/>
</dbReference>
<keyword evidence="2" id="KW-1133">Transmembrane helix</keyword>
<gene>
    <name evidence="3" type="ORF">ET418_15780</name>
</gene>
<keyword evidence="4" id="KW-1185">Reference proteome</keyword>
<feature type="region of interest" description="Disordered" evidence="1">
    <location>
        <begin position="32"/>
        <end position="55"/>
    </location>
</feature>
<proteinExistence type="predicted"/>
<sequence length="189" mass="20295">MIRRSLLPNSRFVAIIVVMGIVAATLPGCKKKEPPATVAPPAKTAAPQQPKPVQKAVSSALKLQPPPVNQFDFSNKKDPFKPFLVVKLHPTPAAGNVSRAAQSGGLPIHSFDVGQFKLIGVVTGDRQNKAMVVDPSGKGYVLKVGMTIGKNNGRITSISNTGVDVLEQFRDDNGRVRKETIKITLPRKQ</sequence>
<feature type="compositionally biased region" description="Low complexity" evidence="1">
    <location>
        <begin position="35"/>
        <end position="55"/>
    </location>
</feature>
<dbReference type="Gene3D" id="2.30.30.830">
    <property type="match status" value="1"/>
</dbReference>
<comment type="caution">
    <text evidence="3">The sequence shown here is derived from an EMBL/GenBank/DDBJ whole genome shotgun (WGS) entry which is preliminary data.</text>
</comment>
<dbReference type="RefSeq" id="WP_149309228.1">
    <property type="nucleotide sequence ID" value="NZ_SRSD01000010.1"/>
</dbReference>
<dbReference type="OrthoDB" id="9788988at2"/>
<dbReference type="Proteomes" id="UP000324298">
    <property type="component" value="Unassembled WGS sequence"/>
</dbReference>
<keyword evidence="2" id="KW-0812">Transmembrane</keyword>
<keyword evidence="2" id="KW-0472">Membrane</keyword>
<dbReference type="EMBL" id="SRSD01000010">
    <property type="protein sequence ID" value="KAA0888837.1"/>
    <property type="molecule type" value="Genomic_DNA"/>
</dbReference>
<name>A0A5A9X6Z5_9BACT</name>
<protein>
    <submittedName>
        <fullName evidence="3">Pilus assembly protein PilP</fullName>
    </submittedName>
</protein>
<dbReference type="AlphaFoldDB" id="A0A5A9X6Z5"/>
<accession>A0A5A9X6Z5</accession>
<evidence type="ECO:0000256" key="2">
    <source>
        <dbReference type="SAM" id="Phobius"/>
    </source>
</evidence>
<evidence type="ECO:0000256" key="1">
    <source>
        <dbReference type="SAM" id="MobiDB-lite"/>
    </source>
</evidence>
<dbReference type="Pfam" id="PF04351">
    <property type="entry name" value="PilP"/>
    <property type="match status" value="1"/>
</dbReference>